<evidence type="ECO:0000256" key="4">
    <source>
        <dbReference type="ARBA" id="ARBA00023315"/>
    </source>
</evidence>
<dbReference type="KEGG" id="slr:L21SP2_2223"/>
<evidence type="ECO:0000256" key="2">
    <source>
        <dbReference type="ARBA" id="ARBA00012882"/>
    </source>
</evidence>
<comment type="similarity">
    <text evidence="1 5">Belongs to the antibiotic N-acetyltransferase family.</text>
</comment>
<proteinExistence type="inferred from homology"/>
<dbReference type="GO" id="GO:0046677">
    <property type="term" value="P:response to antibiotic"/>
    <property type="evidence" value="ECO:0007669"/>
    <property type="project" value="UniProtKB-KW"/>
</dbReference>
<keyword evidence="7" id="KW-1185">Reference proteome</keyword>
<dbReference type="Pfam" id="PF02522">
    <property type="entry name" value="Antibiotic_NAT"/>
    <property type="match status" value="1"/>
</dbReference>
<dbReference type="STRING" id="1307761.L21SP2_2223"/>
<dbReference type="PANTHER" id="PTHR11104:SF0">
    <property type="entry name" value="SPBETA PROPHAGE-DERIVED AMINOGLYCOSIDE N(3')-ACETYLTRANSFERASE-LIKE PROTEIN YOKD"/>
    <property type="match status" value="1"/>
</dbReference>
<organism evidence="6 7">
    <name type="scientific">Salinispira pacifica</name>
    <dbReference type="NCBI Taxonomy" id="1307761"/>
    <lineage>
        <taxon>Bacteria</taxon>
        <taxon>Pseudomonadati</taxon>
        <taxon>Spirochaetota</taxon>
        <taxon>Spirochaetia</taxon>
        <taxon>Spirochaetales</taxon>
        <taxon>Spirochaetaceae</taxon>
        <taxon>Salinispira</taxon>
    </lineage>
</organism>
<gene>
    <name evidence="6" type="ORF">L21SP2_2223</name>
</gene>
<dbReference type="AlphaFoldDB" id="V5WK79"/>
<evidence type="ECO:0000256" key="5">
    <source>
        <dbReference type="RuleBase" id="RU365031"/>
    </source>
</evidence>
<dbReference type="GO" id="GO:0046353">
    <property type="term" value="F:aminoglycoside 3-N-acetyltransferase activity"/>
    <property type="evidence" value="ECO:0007669"/>
    <property type="project" value="UniProtKB-EC"/>
</dbReference>
<dbReference type="HOGENOM" id="CLU_060091_0_0_12"/>
<dbReference type="EC" id="2.3.1.-" evidence="5"/>
<evidence type="ECO:0000256" key="3">
    <source>
        <dbReference type="ARBA" id="ARBA00022679"/>
    </source>
</evidence>
<dbReference type="EMBL" id="CP006939">
    <property type="protein sequence ID" value="AHC15586.1"/>
    <property type="molecule type" value="Genomic_DNA"/>
</dbReference>
<dbReference type="Proteomes" id="UP000018680">
    <property type="component" value="Chromosome"/>
</dbReference>
<keyword evidence="5" id="KW-0046">Antibiotic resistance</keyword>
<dbReference type="SUPFAM" id="SSF110710">
    <property type="entry name" value="TTHA0583/YokD-like"/>
    <property type="match status" value="1"/>
</dbReference>
<dbReference type="InterPro" id="IPR003679">
    <property type="entry name" value="Amioglycoside_AcTrfase"/>
</dbReference>
<accession>V5WK79</accession>
<dbReference type="InterPro" id="IPR028345">
    <property type="entry name" value="Antibiotic_NAT-like"/>
</dbReference>
<comment type="catalytic activity">
    <reaction evidence="5">
        <text>a 2-deoxystreptamine antibiotic + acetyl-CoA = an N(3)-acetyl-2-deoxystreptamine antibiotic + CoA + H(+)</text>
        <dbReference type="Rhea" id="RHEA:12665"/>
        <dbReference type="ChEBI" id="CHEBI:15378"/>
        <dbReference type="ChEBI" id="CHEBI:57287"/>
        <dbReference type="ChEBI" id="CHEBI:57288"/>
        <dbReference type="ChEBI" id="CHEBI:57921"/>
        <dbReference type="ChEBI" id="CHEBI:77452"/>
        <dbReference type="EC" id="2.3.1.81"/>
    </reaction>
</comment>
<evidence type="ECO:0000313" key="7">
    <source>
        <dbReference type="Proteomes" id="UP000018680"/>
    </source>
</evidence>
<dbReference type="eggNOG" id="COG2746">
    <property type="taxonomic scope" value="Bacteria"/>
</dbReference>
<reference evidence="6 7" key="1">
    <citation type="journal article" date="2015" name="Stand. Genomic Sci.">
        <title>Complete genome sequence and description of Salinispira pacifica gen. nov., sp. nov., a novel spirochaete isolated form a hypersaline microbial mat.</title>
        <authorList>
            <person name="Ben Hania W."/>
            <person name="Joseph M."/>
            <person name="Schumann P."/>
            <person name="Bunk B."/>
            <person name="Fiebig A."/>
            <person name="Sproer C."/>
            <person name="Klenk H.P."/>
            <person name="Fardeau M.L."/>
            <person name="Spring S."/>
        </authorList>
    </citation>
    <scope>NUCLEOTIDE SEQUENCE [LARGE SCALE GENOMIC DNA]</scope>
    <source>
        <strain evidence="6 7">L21-RPul-D2</strain>
    </source>
</reference>
<name>V5WK79_9SPIO</name>
<keyword evidence="3 5" id="KW-0808">Transferase</keyword>
<keyword evidence="4 5" id="KW-0012">Acyltransferase</keyword>
<evidence type="ECO:0000313" key="6">
    <source>
        <dbReference type="EMBL" id="AHC15586.1"/>
    </source>
</evidence>
<protein>
    <recommendedName>
        <fullName evidence="2 5">Aminoglycoside N(3)-acetyltransferase</fullName>
        <ecNumber evidence="5">2.3.1.-</ecNumber>
    </recommendedName>
</protein>
<sequence>MLKTGSGPVTRKDVRDALSPLESGSDVMLHVSLNNIGWICGGPLALIQGVKDAVGERGHIVMPAHSNDISDPGLWENPPVPEGWIDQVMDSMPPFDLHTASCRRLGRTPELFRTLPGVKRSSHPHYSIACMGPDASSILEPHPMDFSMGEHSPLARLYDRNVKILLMGVGFENCTMLHLAECRAADSRDKQCSYRAPVSVKNGKTQWEEYRDIDFNSDLFQEIGEAFCTEHPELWKTLSLGIGTVRILPSRELVDFAVAYMDQRL</sequence>
<dbReference type="PANTHER" id="PTHR11104">
    <property type="entry name" value="AMINOGLYCOSIDE N3-ACETYLTRANSFERASE"/>
    <property type="match status" value="1"/>
</dbReference>
<evidence type="ECO:0000256" key="1">
    <source>
        <dbReference type="ARBA" id="ARBA00006383"/>
    </source>
</evidence>